<feature type="signal peptide" evidence="4">
    <location>
        <begin position="1"/>
        <end position="20"/>
    </location>
</feature>
<keyword evidence="7" id="KW-1185">Reference proteome</keyword>
<dbReference type="Pfam" id="PF22244">
    <property type="entry name" value="GCE_fung"/>
    <property type="match status" value="1"/>
</dbReference>
<dbReference type="InterPro" id="IPR029058">
    <property type="entry name" value="AB_hydrolase_fold"/>
</dbReference>
<protein>
    <submittedName>
        <fullName evidence="6">Acetylxylan esterase</fullName>
    </submittedName>
</protein>
<keyword evidence="2 4" id="KW-0732">Signal</keyword>
<accession>A0ABW2Z222</accession>
<dbReference type="Proteomes" id="UP001596958">
    <property type="component" value="Unassembled WGS sequence"/>
</dbReference>
<dbReference type="InterPro" id="IPR054579">
    <property type="entry name" value="GCE-like_dom"/>
</dbReference>
<dbReference type="EMBL" id="JBHTHU010000022">
    <property type="protein sequence ID" value="MFD0752160.1"/>
    <property type="molecule type" value="Genomic_DNA"/>
</dbReference>
<evidence type="ECO:0000313" key="6">
    <source>
        <dbReference type="EMBL" id="MFD0752160.1"/>
    </source>
</evidence>
<evidence type="ECO:0000256" key="3">
    <source>
        <dbReference type="ARBA" id="ARBA00022801"/>
    </source>
</evidence>
<evidence type="ECO:0000256" key="2">
    <source>
        <dbReference type="ARBA" id="ARBA00022729"/>
    </source>
</evidence>
<evidence type="ECO:0000256" key="1">
    <source>
        <dbReference type="ARBA" id="ARBA00022487"/>
    </source>
</evidence>
<name>A0ABW2Z222_9SPHI</name>
<feature type="chain" id="PRO_5046086500" evidence="4">
    <location>
        <begin position="21"/>
        <end position="468"/>
    </location>
</feature>
<feature type="domain" description="4-O-methyl-glucuronoyl methylesterase-like" evidence="5">
    <location>
        <begin position="263"/>
        <end position="421"/>
    </location>
</feature>
<keyword evidence="3" id="KW-0378">Hydrolase</keyword>
<comment type="caution">
    <text evidence="6">The sequence shown here is derived from an EMBL/GenBank/DDBJ whole genome shotgun (WGS) entry which is preliminary data.</text>
</comment>
<dbReference type="RefSeq" id="WP_377102510.1">
    <property type="nucleotide sequence ID" value="NZ_JBHTHU010000022.1"/>
</dbReference>
<gene>
    <name evidence="6" type="ORF">ACFQZS_18550</name>
</gene>
<proteinExistence type="predicted"/>
<evidence type="ECO:0000313" key="7">
    <source>
        <dbReference type="Proteomes" id="UP001596958"/>
    </source>
</evidence>
<dbReference type="SUPFAM" id="SSF53474">
    <property type="entry name" value="alpha/beta-Hydrolases"/>
    <property type="match status" value="1"/>
</dbReference>
<evidence type="ECO:0000259" key="5">
    <source>
        <dbReference type="Pfam" id="PF22244"/>
    </source>
</evidence>
<keyword evidence="1" id="KW-0719">Serine esterase</keyword>
<reference evidence="7" key="1">
    <citation type="journal article" date="2019" name="Int. J. Syst. Evol. Microbiol.">
        <title>The Global Catalogue of Microorganisms (GCM) 10K type strain sequencing project: providing services to taxonomists for standard genome sequencing and annotation.</title>
        <authorList>
            <consortium name="The Broad Institute Genomics Platform"/>
            <consortium name="The Broad Institute Genome Sequencing Center for Infectious Disease"/>
            <person name="Wu L."/>
            <person name="Ma J."/>
        </authorList>
    </citation>
    <scope>NUCLEOTIDE SEQUENCE [LARGE SCALE GENOMIC DNA]</scope>
    <source>
        <strain evidence="7">CCUG 63418</strain>
    </source>
</reference>
<evidence type="ECO:0000256" key="4">
    <source>
        <dbReference type="SAM" id="SignalP"/>
    </source>
</evidence>
<organism evidence="6 7">
    <name type="scientific">Mucilaginibacter calamicampi</name>
    <dbReference type="NCBI Taxonomy" id="1302352"/>
    <lineage>
        <taxon>Bacteria</taxon>
        <taxon>Pseudomonadati</taxon>
        <taxon>Bacteroidota</taxon>
        <taxon>Sphingobacteriia</taxon>
        <taxon>Sphingobacteriales</taxon>
        <taxon>Sphingobacteriaceae</taxon>
        <taxon>Mucilaginibacter</taxon>
    </lineage>
</organism>
<dbReference type="Gene3D" id="3.40.50.1820">
    <property type="entry name" value="alpha/beta hydrolase"/>
    <property type="match status" value="1"/>
</dbReference>
<sequence length="468" mass="50515">MKKTIALIFACGALATSAFAQRPAASPEQQAAQKAAADATQADRNDMMKQLGITTMRPPKNGSDSTAANFTNYDESKANIYPNLPEVLTFNDGKKVTKAAEWPKRRAEIVELFDREIYGRMPKNVPKVTWRVYKDSDQVVNNIPVNVKQLVGHVDNSSYPAINVDIQLTLTVPKSASKAVPVIMVYGGQDFLAPRPAGGFGGGFGPPRAGAPGAGPAPKSAQQQILEKGWAYASLNPGTIQADNGAGLTKGIIGLVNKGQFRKPDDWGALRAWAWGADRAIDYFESNKAVDAKKVAIEGHSRYGKGAIVALAYNPRMATAYVSSSGQGGAKILRRNFGEVVENVTASSEYHWMAGNFLKYGSTLQWSDLPIDAHELIALCAPRPVFISGGKVAKVNMDGWVDAPGMFMAANAAGPVYTLLGKKPMETKVFPKIETMVDGDVAFRQHAAGHTDGPNWPYFLTWADKYFK</sequence>